<keyword evidence="1" id="KW-0732">Signal</keyword>
<organism evidence="2 3">
    <name type="scientific">Zoarces viviparus</name>
    <name type="common">Viviparous eelpout</name>
    <name type="synonym">Blennius viviparus</name>
    <dbReference type="NCBI Taxonomy" id="48416"/>
    <lineage>
        <taxon>Eukaryota</taxon>
        <taxon>Metazoa</taxon>
        <taxon>Chordata</taxon>
        <taxon>Craniata</taxon>
        <taxon>Vertebrata</taxon>
        <taxon>Euteleostomi</taxon>
        <taxon>Actinopterygii</taxon>
        <taxon>Neopterygii</taxon>
        <taxon>Teleostei</taxon>
        <taxon>Neoteleostei</taxon>
        <taxon>Acanthomorphata</taxon>
        <taxon>Eupercaria</taxon>
        <taxon>Perciformes</taxon>
        <taxon>Cottioidei</taxon>
        <taxon>Zoarcales</taxon>
        <taxon>Zoarcidae</taxon>
        <taxon>Zoarcinae</taxon>
        <taxon>Zoarces</taxon>
    </lineage>
</organism>
<evidence type="ECO:0000313" key="3">
    <source>
        <dbReference type="Proteomes" id="UP001488805"/>
    </source>
</evidence>
<dbReference type="EMBL" id="JBCEZU010000329">
    <property type="protein sequence ID" value="KAK9520431.1"/>
    <property type="molecule type" value="Genomic_DNA"/>
</dbReference>
<evidence type="ECO:0008006" key="4">
    <source>
        <dbReference type="Google" id="ProtNLM"/>
    </source>
</evidence>
<evidence type="ECO:0000256" key="1">
    <source>
        <dbReference type="SAM" id="SignalP"/>
    </source>
</evidence>
<keyword evidence="3" id="KW-1185">Reference proteome</keyword>
<proteinExistence type="predicted"/>
<reference evidence="2 3" key="1">
    <citation type="journal article" date="2024" name="Genome Biol. Evol.">
        <title>Chromosome-level genome assembly of the viviparous eelpout Zoarces viviparus.</title>
        <authorList>
            <person name="Fuhrmann N."/>
            <person name="Brasseur M.V."/>
            <person name="Bakowski C.E."/>
            <person name="Podsiadlowski L."/>
            <person name="Prost S."/>
            <person name="Krehenwinkel H."/>
            <person name="Mayer C."/>
        </authorList>
    </citation>
    <scope>NUCLEOTIDE SEQUENCE [LARGE SCALE GENOMIC DNA]</scope>
    <source>
        <strain evidence="2">NO-MEL_2022_Ind0_liver</strain>
    </source>
</reference>
<accession>A0AAW1ECP6</accession>
<dbReference type="AlphaFoldDB" id="A0AAW1ECP6"/>
<gene>
    <name evidence="2" type="ORF">VZT92_020317</name>
</gene>
<feature type="signal peptide" evidence="1">
    <location>
        <begin position="1"/>
        <end position="17"/>
    </location>
</feature>
<evidence type="ECO:0000313" key="2">
    <source>
        <dbReference type="EMBL" id="KAK9520431.1"/>
    </source>
</evidence>
<feature type="chain" id="PRO_5043508701" description="Immunoglobulin V-set domain-containing protein" evidence="1">
    <location>
        <begin position="18"/>
        <end position="152"/>
    </location>
</feature>
<dbReference type="Proteomes" id="UP001488805">
    <property type="component" value="Unassembled WGS sequence"/>
</dbReference>
<comment type="caution">
    <text evidence="2">The sequence shown here is derived from an EMBL/GenBank/DDBJ whole genome shotgun (WGS) entry which is preliminary data.</text>
</comment>
<sequence length="152" mass="16852">MHISLSLLFLLIGSTWTLKEGDFGILTACTSNSSLRLQCRYALCKGSPPFSCTFSTSDGSLPANQSNKCNITIPNHSVLFEHKPMTYYCTLTRKLRMEEKQITIDYSIRKGKKSIKSCKGSTGLLLHRPPTFLCPVVVLSLWRVLGTDGSTT</sequence>
<protein>
    <recommendedName>
        <fullName evidence="4">Immunoglobulin V-set domain-containing protein</fullName>
    </recommendedName>
</protein>
<name>A0AAW1ECP6_ZOAVI</name>